<dbReference type="EMBL" id="BLKG01000287">
    <property type="protein sequence ID" value="GFG00714.1"/>
    <property type="molecule type" value="Genomic_DNA"/>
</dbReference>
<dbReference type="PANTHER" id="PTHR33481:SF1">
    <property type="entry name" value="ENDONUCLEASE_EXONUCLEASE_PHOSPHATASE DOMAIN-CONTAINING PROTEIN-RELATED"/>
    <property type="match status" value="1"/>
</dbReference>
<proteinExistence type="predicted"/>
<protein>
    <submittedName>
        <fullName evidence="1">Uncharacterized protein</fullName>
    </submittedName>
</protein>
<keyword evidence="2" id="KW-1185">Reference proteome</keyword>
<dbReference type="PANTHER" id="PTHR33481">
    <property type="entry name" value="REVERSE TRANSCRIPTASE"/>
    <property type="match status" value="1"/>
</dbReference>
<sequence>MQQKHRNWTHTIEKAKKSHWKEFLDGAGEGMLWKATTYIKPRETWGSVPSLQVGCNELVDNEDKARAFLDTFFPKMDEPNNDPPTQAPLELPWPPITELEIKRALKAAKSSTAPGEDSLPTLVWKHLWKFLNRFITRIFTASVKLAYHPKQWRRAKIVVLRKPGKPDYSNPGAYRPISLLNTLGKLLEAVVAQRLLYLTEKYSLLPDT</sequence>
<evidence type="ECO:0000313" key="2">
    <source>
        <dbReference type="Proteomes" id="UP000465266"/>
    </source>
</evidence>
<dbReference type="Proteomes" id="UP000465266">
    <property type="component" value="Unassembled WGS sequence"/>
</dbReference>
<gene>
    <name evidence="1" type="ORF">IFM53868_10832</name>
</gene>
<organism evidence="1 2">
    <name type="scientific">Aspergillus udagawae</name>
    <dbReference type="NCBI Taxonomy" id="91492"/>
    <lineage>
        <taxon>Eukaryota</taxon>
        <taxon>Fungi</taxon>
        <taxon>Dikarya</taxon>
        <taxon>Ascomycota</taxon>
        <taxon>Pezizomycotina</taxon>
        <taxon>Eurotiomycetes</taxon>
        <taxon>Eurotiomycetidae</taxon>
        <taxon>Eurotiales</taxon>
        <taxon>Aspergillaceae</taxon>
        <taxon>Aspergillus</taxon>
        <taxon>Aspergillus subgen. Fumigati</taxon>
    </lineage>
</organism>
<reference evidence="1 2" key="1">
    <citation type="submission" date="2020-01" db="EMBL/GenBank/DDBJ databases">
        <title>Draft genome sequence of Aspergillus udagawae IFM 53868.</title>
        <authorList>
            <person name="Takahashi H."/>
            <person name="Yaguchi T."/>
        </authorList>
    </citation>
    <scope>NUCLEOTIDE SEQUENCE [LARGE SCALE GENOMIC DNA]</scope>
    <source>
        <strain evidence="1 2">IFM 53868</strain>
    </source>
</reference>
<comment type="caution">
    <text evidence="1">The sequence shown here is derived from an EMBL/GenBank/DDBJ whole genome shotgun (WGS) entry which is preliminary data.</text>
</comment>
<evidence type="ECO:0000313" key="1">
    <source>
        <dbReference type="EMBL" id="GFG00714.1"/>
    </source>
</evidence>
<accession>A0ABQ1BF47</accession>
<name>A0ABQ1BF47_9EURO</name>